<evidence type="ECO:0000313" key="4">
    <source>
        <dbReference type="Proteomes" id="UP000683360"/>
    </source>
</evidence>
<dbReference type="InterPro" id="IPR049050">
    <property type="entry name" value="nSTAND3"/>
</dbReference>
<feature type="region of interest" description="Disordered" evidence="1">
    <location>
        <begin position="1"/>
        <end position="20"/>
    </location>
</feature>
<feature type="domain" description="Novel STAND NTPase 3" evidence="2">
    <location>
        <begin position="252"/>
        <end position="416"/>
    </location>
</feature>
<proteinExistence type="predicted"/>
<dbReference type="Proteomes" id="UP000683360">
    <property type="component" value="Unassembled WGS sequence"/>
</dbReference>
<dbReference type="Pfam" id="PF20720">
    <property type="entry name" value="nSTAND3"/>
    <property type="match status" value="1"/>
</dbReference>
<keyword evidence="4" id="KW-1185">Reference proteome</keyword>
<evidence type="ECO:0000313" key="3">
    <source>
        <dbReference type="EMBL" id="CAG2245307.1"/>
    </source>
</evidence>
<evidence type="ECO:0000259" key="2">
    <source>
        <dbReference type="Pfam" id="PF20720"/>
    </source>
</evidence>
<comment type="caution">
    <text evidence="3">The sequence shown here is derived from an EMBL/GenBank/DDBJ whole genome shotgun (WGS) entry which is preliminary data.</text>
</comment>
<dbReference type="AlphaFoldDB" id="A0A8S3USK3"/>
<organism evidence="3 4">
    <name type="scientific">Mytilus edulis</name>
    <name type="common">Blue mussel</name>
    <dbReference type="NCBI Taxonomy" id="6550"/>
    <lineage>
        <taxon>Eukaryota</taxon>
        <taxon>Metazoa</taxon>
        <taxon>Spiralia</taxon>
        <taxon>Lophotrochozoa</taxon>
        <taxon>Mollusca</taxon>
        <taxon>Bivalvia</taxon>
        <taxon>Autobranchia</taxon>
        <taxon>Pteriomorphia</taxon>
        <taxon>Mytilida</taxon>
        <taxon>Mytiloidea</taxon>
        <taxon>Mytilidae</taxon>
        <taxon>Mytilinae</taxon>
        <taxon>Mytilus</taxon>
    </lineage>
</organism>
<dbReference type="OrthoDB" id="5988093at2759"/>
<dbReference type="InterPro" id="IPR027417">
    <property type="entry name" value="P-loop_NTPase"/>
</dbReference>
<gene>
    <name evidence="3" type="ORF">MEDL_57356</name>
</gene>
<dbReference type="SUPFAM" id="SSF52540">
    <property type="entry name" value="P-loop containing nucleoside triphosphate hydrolases"/>
    <property type="match status" value="1"/>
</dbReference>
<name>A0A8S3USK3_MYTED</name>
<reference evidence="3" key="1">
    <citation type="submission" date="2021-03" db="EMBL/GenBank/DDBJ databases">
        <authorList>
            <person name="Bekaert M."/>
        </authorList>
    </citation>
    <scope>NUCLEOTIDE SEQUENCE</scope>
</reference>
<protein>
    <recommendedName>
        <fullName evidence="2">Novel STAND NTPase 3 domain-containing protein</fullName>
    </recommendedName>
</protein>
<evidence type="ECO:0000256" key="1">
    <source>
        <dbReference type="SAM" id="MobiDB-lite"/>
    </source>
</evidence>
<dbReference type="Gene3D" id="3.40.50.300">
    <property type="entry name" value="P-loop containing nucleotide triphosphate hydrolases"/>
    <property type="match status" value="1"/>
</dbReference>
<sequence length="419" mass="48312">MDGDTKPSLSKRSFSPGLEDEVTAIEAKVSRPSGPSDDLNDYQKRWLTTYSSKKLNYENINNNKDIFGKHIYNYDYRVKNPVDLSKLFLLTSMTKYQDIDDSCDMSALLGIIINIDKFPVSVRTHSEKVRSSIRNPWAHCDFSEWDNGRCSTTFRELESLINSLTIKVSKKGTILDELRKWETNGPGTLICQCTSLGLELVNEIHKDASVLAKYGKKKIKDITKCQEEIIPKHILDDHKDEIRYWEKDNETFIDTRATEKVMSWLSTCNIAVVTGSSGTGKSFLIHHVALELHRQKKYDIIPLSFVTAPSDIMNYYCKNRNQVFVIDDICGKEMINVEFVNIWNDLTEKITDRFISNPSSTKETMVAKLLISCRLHVFNDPHFKVLTLFTENAFDLLSEPLRLLPEERILMIKKYLKKR</sequence>
<accession>A0A8S3USK3</accession>
<dbReference type="EMBL" id="CAJPWZ010002768">
    <property type="protein sequence ID" value="CAG2245307.1"/>
    <property type="molecule type" value="Genomic_DNA"/>
</dbReference>